<dbReference type="PANTHER" id="PTHR31236">
    <property type="entry name" value="BURP DOMAIN PROTEIN USPL1-LIKE"/>
    <property type="match status" value="1"/>
</dbReference>
<dbReference type="InterPro" id="IPR044816">
    <property type="entry name" value="BURP"/>
</dbReference>
<dbReference type="Proteomes" id="UP000026962">
    <property type="component" value="Chromosome 4"/>
</dbReference>
<sequence>MSPEQYWCSVLPNTPVPSSISQLLSNGYPYSPAVGLPKRVDGNKNIYQIYVAADMQLLLKDPSIALFFLEKKLQQGKKITLHFTNRMAGSNAPMLLPRGDSDSIPFSSKDLPEILARFGVRPGSDDAAQVSRTLLDCELPANKGEKKACATSLESMVDFVTSSFGNKDVHAASTVVVSKAESPAQDYTVTGVRRMAGTGQLIACHPESYVYAVFLCHRTEATRAYTASLVGKDGAAVEAVAVCHTDTAEWNPEHAAFQVLGVKPGTPVCHFVQPDAVVWTRSG</sequence>
<dbReference type="PANTHER" id="PTHR31236:SF2">
    <property type="entry name" value="BURP DOMAIN PROTEIN RD22"/>
    <property type="match status" value="1"/>
</dbReference>
<evidence type="ECO:0000313" key="2">
    <source>
        <dbReference type="EnsemblPlants" id="OPUNC04G04110.1"/>
    </source>
</evidence>
<dbReference type="Pfam" id="PF03181">
    <property type="entry name" value="BURP"/>
    <property type="match status" value="1"/>
</dbReference>
<dbReference type="STRING" id="4537.A0A0E0KN98"/>
<name>A0A0E0KN98_ORYPU</name>
<keyword evidence="3" id="KW-1185">Reference proteome</keyword>
<feature type="domain" description="BURP" evidence="1">
    <location>
        <begin position="67"/>
        <end position="282"/>
    </location>
</feature>
<reference evidence="2" key="1">
    <citation type="submission" date="2015-04" db="UniProtKB">
        <authorList>
            <consortium name="EnsemblPlants"/>
        </authorList>
    </citation>
    <scope>IDENTIFICATION</scope>
</reference>
<organism evidence="2">
    <name type="scientific">Oryza punctata</name>
    <name type="common">Red rice</name>
    <dbReference type="NCBI Taxonomy" id="4537"/>
    <lineage>
        <taxon>Eukaryota</taxon>
        <taxon>Viridiplantae</taxon>
        <taxon>Streptophyta</taxon>
        <taxon>Embryophyta</taxon>
        <taxon>Tracheophyta</taxon>
        <taxon>Spermatophyta</taxon>
        <taxon>Magnoliopsida</taxon>
        <taxon>Liliopsida</taxon>
        <taxon>Poales</taxon>
        <taxon>Poaceae</taxon>
        <taxon>BOP clade</taxon>
        <taxon>Oryzoideae</taxon>
        <taxon>Oryzeae</taxon>
        <taxon>Oryzinae</taxon>
        <taxon>Oryza</taxon>
    </lineage>
</organism>
<reference evidence="2" key="2">
    <citation type="submission" date="2018-05" db="EMBL/GenBank/DDBJ databases">
        <title>OpunRS2 (Oryza punctata Reference Sequence Version 2).</title>
        <authorList>
            <person name="Zhang J."/>
            <person name="Kudrna D."/>
            <person name="Lee S."/>
            <person name="Talag J."/>
            <person name="Welchert J."/>
            <person name="Wing R.A."/>
        </authorList>
    </citation>
    <scope>NUCLEOTIDE SEQUENCE [LARGE SCALE GENOMIC DNA]</scope>
</reference>
<dbReference type="PROSITE" id="PS51277">
    <property type="entry name" value="BURP"/>
    <property type="match status" value="1"/>
</dbReference>
<evidence type="ECO:0000313" key="3">
    <source>
        <dbReference type="Proteomes" id="UP000026962"/>
    </source>
</evidence>
<proteinExistence type="predicted"/>
<dbReference type="HOGENOM" id="CLU_011822_1_1_1"/>
<accession>A0A0E0KN98</accession>
<dbReference type="OMA" id="VFLCHRT"/>
<evidence type="ECO:0000259" key="1">
    <source>
        <dbReference type="PROSITE" id="PS51277"/>
    </source>
</evidence>
<dbReference type="InterPro" id="IPR004873">
    <property type="entry name" value="BURP_dom"/>
</dbReference>
<dbReference type="eggNOG" id="ENOG502QQHP">
    <property type="taxonomic scope" value="Eukaryota"/>
</dbReference>
<dbReference type="SMART" id="SM01045">
    <property type="entry name" value="BURP"/>
    <property type="match status" value="1"/>
</dbReference>
<dbReference type="Gramene" id="OPUNC04G04110.1">
    <property type="protein sequence ID" value="OPUNC04G04110.1"/>
    <property type="gene ID" value="OPUNC04G04110"/>
</dbReference>
<protein>
    <recommendedName>
        <fullName evidence="1">BURP domain-containing protein</fullName>
    </recommendedName>
</protein>
<dbReference type="AlphaFoldDB" id="A0A0E0KN98"/>
<dbReference type="EnsemblPlants" id="OPUNC04G04110.1">
    <property type="protein sequence ID" value="OPUNC04G04110.1"/>
    <property type="gene ID" value="OPUNC04G04110"/>
</dbReference>